<keyword evidence="7 13" id="KW-0859">Xylose metabolism</keyword>
<evidence type="ECO:0000256" key="9">
    <source>
        <dbReference type="ARBA" id="ARBA00023235"/>
    </source>
</evidence>
<gene>
    <name evidence="16" type="ORF">AVDCRST_MAG74-743</name>
</gene>
<dbReference type="Pfam" id="PF01261">
    <property type="entry name" value="AP_endonuc_2"/>
    <property type="match status" value="1"/>
</dbReference>
<comment type="similarity">
    <text evidence="2 13">Belongs to the xylose isomerase family.</text>
</comment>
<dbReference type="NCBIfam" id="TIGR02631">
    <property type="entry name" value="xylA_Arthro"/>
    <property type="match status" value="1"/>
</dbReference>
<keyword evidence="8 13" id="KW-0479">Metal-binding</keyword>
<keyword evidence="9 13" id="KW-0413">Isomerase</keyword>
<evidence type="ECO:0000313" key="16">
    <source>
        <dbReference type="EMBL" id="CAA9384533.1"/>
    </source>
</evidence>
<dbReference type="AlphaFoldDB" id="A0A6J4NDL8"/>
<keyword evidence="10 13" id="KW-0119">Carbohydrate metabolism</keyword>
<evidence type="ECO:0000256" key="5">
    <source>
        <dbReference type="ARBA" id="ARBA00018232"/>
    </source>
</evidence>
<dbReference type="Gene3D" id="3.20.20.150">
    <property type="entry name" value="Divalent-metal-dependent TIM barrel enzymes"/>
    <property type="match status" value="1"/>
</dbReference>
<evidence type="ECO:0000256" key="11">
    <source>
        <dbReference type="ARBA" id="ARBA00033659"/>
    </source>
</evidence>
<dbReference type="GO" id="GO:0009045">
    <property type="term" value="F:xylose isomerase activity"/>
    <property type="evidence" value="ECO:0007669"/>
    <property type="project" value="UniProtKB-UniRule"/>
</dbReference>
<evidence type="ECO:0000256" key="7">
    <source>
        <dbReference type="ARBA" id="ARBA00022629"/>
    </source>
</evidence>
<evidence type="ECO:0000256" key="12">
    <source>
        <dbReference type="NCBIfam" id="TIGR02631"/>
    </source>
</evidence>
<comment type="subcellular location">
    <subcellularLocation>
        <location evidence="1 14">Cytoplasm</location>
    </subcellularLocation>
</comment>
<dbReference type="PANTHER" id="PTHR48408">
    <property type="match status" value="1"/>
</dbReference>
<evidence type="ECO:0000256" key="13">
    <source>
        <dbReference type="RuleBase" id="RU000609"/>
    </source>
</evidence>
<proteinExistence type="inferred from homology"/>
<dbReference type="EMBL" id="CADCUR010000044">
    <property type="protein sequence ID" value="CAA9384533.1"/>
    <property type="molecule type" value="Genomic_DNA"/>
</dbReference>
<evidence type="ECO:0000256" key="4">
    <source>
        <dbReference type="ARBA" id="ARBA00011958"/>
    </source>
</evidence>
<evidence type="ECO:0000256" key="6">
    <source>
        <dbReference type="ARBA" id="ARBA00022490"/>
    </source>
</evidence>
<dbReference type="GO" id="GO:0046872">
    <property type="term" value="F:metal ion binding"/>
    <property type="evidence" value="ECO:0007669"/>
    <property type="project" value="UniProtKB-KW"/>
</dbReference>
<evidence type="ECO:0000256" key="14">
    <source>
        <dbReference type="RuleBase" id="RU000610"/>
    </source>
</evidence>
<dbReference type="PANTHER" id="PTHR48408:SF1">
    <property type="entry name" value="XYLOSE ISOMERASE"/>
    <property type="match status" value="1"/>
</dbReference>
<name>A0A6J4NDL8_9BACT</name>
<dbReference type="PROSITE" id="PS51415">
    <property type="entry name" value="XYLOSE_ISOMERASE"/>
    <property type="match status" value="1"/>
</dbReference>
<evidence type="ECO:0000256" key="3">
    <source>
        <dbReference type="ARBA" id="ARBA00011881"/>
    </source>
</evidence>
<evidence type="ECO:0000256" key="2">
    <source>
        <dbReference type="ARBA" id="ARBA00005765"/>
    </source>
</evidence>
<evidence type="ECO:0000256" key="8">
    <source>
        <dbReference type="ARBA" id="ARBA00022723"/>
    </source>
</evidence>
<dbReference type="InterPro" id="IPR001998">
    <property type="entry name" value="Xylose_isomerase"/>
</dbReference>
<dbReference type="InterPro" id="IPR013453">
    <property type="entry name" value="XylA_actinobac"/>
</dbReference>
<keyword evidence="6" id="KW-0963">Cytoplasm</keyword>
<evidence type="ECO:0000259" key="15">
    <source>
        <dbReference type="Pfam" id="PF01261"/>
    </source>
</evidence>
<dbReference type="GO" id="GO:0042732">
    <property type="term" value="P:D-xylose metabolic process"/>
    <property type="evidence" value="ECO:0007669"/>
    <property type="project" value="UniProtKB-UniRule"/>
</dbReference>
<organism evidence="16">
    <name type="scientific">uncultured Pyrinomonadaceae bacterium</name>
    <dbReference type="NCBI Taxonomy" id="2283094"/>
    <lineage>
        <taxon>Bacteria</taxon>
        <taxon>Pseudomonadati</taxon>
        <taxon>Acidobacteriota</taxon>
        <taxon>Blastocatellia</taxon>
        <taxon>Blastocatellales</taxon>
        <taxon>Pyrinomonadaceae</taxon>
        <taxon>environmental samples</taxon>
    </lineage>
</organism>
<dbReference type="EC" id="5.3.1.5" evidence="4 12"/>
<dbReference type="PRINTS" id="PR00688">
    <property type="entry name" value="XYLOSISMRASE"/>
</dbReference>
<feature type="domain" description="Xylose isomerase-like TIM barrel" evidence="15">
    <location>
        <begin position="44"/>
        <end position="285"/>
    </location>
</feature>
<sequence>MSSDRYAPRPEDKFTFGLWTVGNRGADPFGAQVREKLQPTEIVRMLAEVGAYGVNFHDNDLVPIDATASERGSIVSDFKKACDDNNIKVPMATVNLFYEPIFRDGAFTANDARVRAYAIQKTMRAMDLAKEFDAEIFVLWGGREGAETDGCRRPDEGIKRLREALNYLCEYNIKCNYNYKFAMEAKPNEPRADIYMATTAAYLAFIETLDHKEMVGVNPEVAHEQMSGLNMTHAVAQAWEAGKLFHIDLNDQYPGRYDQDLRFASVSPRQMFWLVKFLEDVGYSGMRHFDAHAYRTEDYGGVKDFARGCMRSYLILKDKAKRFNEHKEIQQILAEIEAMNDNFHLGDFDNLLAQNFDRNEIASKGLKYERLDQLTMDVLFGVD</sequence>
<reference evidence="16" key="1">
    <citation type="submission" date="2020-02" db="EMBL/GenBank/DDBJ databases">
        <authorList>
            <person name="Meier V. D."/>
        </authorList>
    </citation>
    <scope>NUCLEOTIDE SEQUENCE</scope>
    <source>
        <strain evidence="16">AVDCRST_MAG74</strain>
    </source>
</reference>
<dbReference type="SUPFAM" id="SSF51658">
    <property type="entry name" value="Xylose isomerase-like"/>
    <property type="match status" value="1"/>
</dbReference>
<accession>A0A6J4NDL8</accession>
<comment type="catalytic activity">
    <reaction evidence="11 13">
        <text>alpha-D-xylose = alpha-D-xylulofuranose</text>
        <dbReference type="Rhea" id="RHEA:22816"/>
        <dbReference type="ChEBI" id="CHEBI:28518"/>
        <dbReference type="ChEBI" id="CHEBI:188998"/>
        <dbReference type="EC" id="5.3.1.5"/>
    </reaction>
</comment>
<evidence type="ECO:0000256" key="1">
    <source>
        <dbReference type="ARBA" id="ARBA00004496"/>
    </source>
</evidence>
<protein>
    <recommendedName>
        <fullName evidence="5 12">Xylose isomerase</fullName>
        <ecNumber evidence="4 12">5.3.1.5</ecNumber>
    </recommendedName>
</protein>
<dbReference type="GO" id="GO:0005737">
    <property type="term" value="C:cytoplasm"/>
    <property type="evidence" value="ECO:0007669"/>
    <property type="project" value="UniProtKB-SubCell"/>
</dbReference>
<dbReference type="InterPro" id="IPR013022">
    <property type="entry name" value="Xyl_isomerase-like_TIM-brl"/>
</dbReference>
<dbReference type="InterPro" id="IPR036237">
    <property type="entry name" value="Xyl_isomerase-like_sf"/>
</dbReference>
<comment type="subunit">
    <text evidence="3 14">Homotetramer.</text>
</comment>
<evidence type="ECO:0000256" key="10">
    <source>
        <dbReference type="ARBA" id="ARBA00023277"/>
    </source>
</evidence>